<keyword evidence="3" id="KW-1185">Reference proteome</keyword>
<protein>
    <submittedName>
        <fullName evidence="2">Flavin-nucleotide-binding protein</fullName>
    </submittedName>
</protein>
<dbReference type="InterPro" id="IPR012349">
    <property type="entry name" value="Split_barrel_FMN-bd"/>
</dbReference>
<dbReference type="PANTHER" id="PTHR34071">
    <property type="entry name" value="5-NITROIMIDAZOLE ANTIBIOTICS RESISTANCE PROTEIN, NIMA-FAMILY-RELATED PROTEIN-RELATED"/>
    <property type="match status" value="1"/>
</dbReference>
<dbReference type="AlphaFoldDB" id="A0A0D5NEQ3"/>
<dbReference type="PANTHER" id="PTHR34071:SF2">
    <property type="entry name" value="FLAVIN-NUCLEOTIDE-BINDING PROTEIN"/>
    <property type="match status" value="1"/>
</dbReference>
<dbReference type="Proteomes" id="UP000032633">
    <property type="component" value="Chromosome"/>
</dbReference>
<feature type="coiled-coil region" evidence="1">
    <location>
        <begin position="103"/>
        <end position="130"/>
    </location>
</feature>
<reference evidence="2 3" key="1">
    <citation type="journal article" date="2015" name="J. Biotechnol.">
        <title>Complete genome sequence of Paenibacillus beijingensis 7188(T) (=DSM 24997(T)), a novel rhizobacterium from jujube garden soil.</title>
        <authorList>
            <person name="Kwak Y."/>
            <person name="Shin J.H."/>
        </authorList>
    </citation>
    <scope>NUCLEOTIDE SEQUENCE [LARGE SCALE GENOMIC DNA]</scope>
    <source>
        <strain evidence="2 3">DSM 24997</strain>
    </source>
</reference>
<evidence type="ECO:0000313" key="2">
    <source>
        <dbReference type="EMBL" id="AJY73615.1"/>
    </source>
</evidence>
<dbReference type="STRING" id="1126833.VN24_01955"/>
<dbReference type="EMBL" id="CP011058">
    <property type="protein sequence ID" value="AJY73615.1"/>
    <property type="molecule type" value="Genomic_DNA"/>
</dbReference>
<dbReference type="Gene3D" id="2.30.110.10">
    <property type="entry name" value="Electron Transport, Fmn-binding Protein, Chain A"/>
    <property type="match status" value="1"/>
</dbReference>
<dbReference type="Pfam" id="PF12900">
    <property type="entry name" value="Pyridox_ox_2"/>
    <property type="match status" value="1"/>
</dbReference>
<dbReference type="PATRIC" id="fig|1126833.4.peg.431"/>
<dbReference type="KEGG" id="pbj:VN24_01955"/>
<keyword evidence="1" id="KW-0175">Coiled coil</keyword>
<dbReference type="InterPro" id="IPR024747">
    <property type="entry name" value="Pyridox_Oxase-rel"/>
</dbReference>
<accession>A0A0D5NEQ3</accession>
<organism evidence="2 3">
    <name type="scientific">Paenibacillus beijingensis</name>
    <dbReference type="NCBI Taxonomy" id="1126833"/>
    <lineage>
        <taxon>Bacteria</taxon>
        <taxon>Bacillati</taxon>
        <taxon>Bacillota</taxon>
        <taxon>Bacilli</taxon>
        <taxon>Bacillales</taxon>
        <taxon>Paenibacillaceae</taxon>
        <taxon>Paenibacillus</taxon>
    </lineage>
</organism>
<evidence type="ECO:0000256" key="1">
    <source>
        <dbReference type="SAM" id="Coils"/>
    </source>
</evidence>
<name>A0A0D5NEQ3_9BACL</name>
<reference evidence="3" key="2">
    <citation type="submission" date="2015-03" db="EMBL/GenBank/DDBJ databases">
        <title>Genome sequence of Paenibacillus beijingensis strain DSM 24997T.</title>
        <authorList>
            <person name="Kwak Y."/>
            <person name="Shin J.-H."/>
        </authorList>
    </citation>
    <scope>NUCLEOTIDE SEQUENCE [LARGE SCALE GENOMIC DNA]</scope>
    <source>
        <strain evidence="3">DSM 24997</strain>
    </source>
</reference>
<dbReference type="RefSeq" id="WP_045669050.1">
    <property type="nucleotide sequence ID" value="NZ_CP011058.1"/>
</dbReference>
<dbReference type="SUPFAM" id="SSF50475">
    <property type="entry name" value="FMN-binding split barrel"/>
    <property type="match status" value="1"/>
</dbReference>
<sequence length="205" mass="22927">MRREEFDETENEAEVESFLNEMSFGFLGTVLEDGSPGVTPLNYVYLNGNIYVHGSRAGEKMRTLKKEDRVTFCVAKEYAVIPSYFSDPVMACPATTYFKSVVLKGTASQLEESEEKAAALEALMQKLQPEGGYKTITAGDPDYVPRLKGVAVIRIKVDQMSAKFKFGQNLAADKRRSLTDQLERRGCPFDHETASLMNRYAPPDN</sequence>
<dbReference type="OrthoDB" id="9794935at2"/>
<gene>
    <name evidence="2" type="ORF">VN24_01955</name>
</gene>
<proteinExistence type="predicted"/>
<evidence type="ECO:0000313" key="3">
    <source>
        <dbReference type="Proteomes" id="UP000032633"/>
    </source>
</evidence>
<dbReference type="HOGENOM" id="CLU_067890_2_0_9"/>